<keyword evidence="4" id="KW-0378">Hydrolase</keyword>
<dbReference type="PANTHER" id="PTHR44757:SF2">
    <property type="entry name" value="BIOFILM ARCHITECTURE MAINTENANCE PROTEIN MBAA"/>
    <property type="match status" value="1"/>
</dbReference>
<accession>A0A0M0ED39</accession>
<evidence type="ECO:0000313" key="5">
    <source>
        <dbReference type="Proteomes" id="UP000037566"/>
    </source>
</evidence>
<dbReference type="PROSITE" id="PS50883">
    <property type="entry name" value="EAL"/>
    <property type="match status" value="1"/>
</dbReference>
<reference evidence="4" key="1">
    <citation type="submission" date="2015-08" db="EMBL/GenBank/DDBJ databases">
        <title>Draft genome sequence of Komagataeibacter europaeus CECT 8546 a cellulose producer strain from vinegar produced by the traditional method.</title>
        <authorList>
            <person name="Poehlein A."/>
            <person name="Valera M.J."/>
            <person name="Haack F.S."/>
            <person name="Mas A."/>
            <person name="Daniel R."/>
            <person name="Streit W.R."/>
            <person name="Mateo E."/>
        </authorList>
    </citation>
    <scope>NUCLEOTIDE SEQUENCE [LARGE SCALE GENOMIC DNA]</scope>
    <source>
        <strain evidence="4">CECT 8546</strain>
    </source>
</reference>
<dbReference type="InterPro" id="IPR013767">
    <property type="entry name" value="PAS_fold"/>
</dbReference>
<evidence type="ECO:0000259" key="2">
    <source>
        <dbReference type="PROSITE" id="PS50883"/>
    </source>
</evidence>
<keyword evidence="5" id="KW-1185">Reference proteome</keyword>
<dbReference type="GO" id="GO:0071111">
    <property type="term" value="F:cyclic-guanylate-specific phosphodiesterase activity"/>
    <property type="evidence" value="ECO:0007669"/>
    <property type="project" value="UniProtKB-EC"/>
</dbReference>
<protein>
    <submittedName>
        <fullName evidence="4">Oxygen sensor protein DosP</fullName>
        <ecNumber evidence="4">3.1.4.52</ecNumber>
    </submittedName>
</protein>
<sequence length="740" mass="81394">MGDEVLPVTDENVSAEICMDMLTQARDGVVIIDDRNCIVFFNPAAEKLWGYTGAEVMGRNVKCLVPMDIRQDHDAFIAHNRTTGVNRIVGTSREITFESKGGDYVSAEMSISTALIGPENKRYYMAFMKGVTEESHRKKLLDLQNTVFRSLSGDMMIQDVADLVCQGIEDFVPNSVAVLMLVTEDHRLQILSGSGLPRRFGAALEHMTLSDADVAALANDLDEASSIVWESYRSMGISLGLHDCWASAIKAPNGKIAGILALYSRNQHKGADWPKKIVSGAVPFCGVVIEQYEARQHISQLANYDPLTGFLNRSSLHKILKSMISQPGDNRFAVVLMDLDRFRDINDALGHVQGDTFLKAVAERLKTLCRSNYVLSRSGGDDFVVVIPNATAETAVAFVKNVIDAMQRPLNVAGNHLAASFSMGIAVFPENGPDGESLVSCAEIAMRQAKKDARGGYKLANTTESTEAQDRLVLGSALRDSLSKGMLNLHYQPQIEAITGKIYGVEALSRWNHPTLGNIFPSRFIAVAEETGQIEAIGRWSLEKACRQITRWDRDGVRIPVVAVNLSAGHFRNRSLVPMIDGLLKKYNLAPERLTVEITESVMMDESEETMNVLSSIRKLGVGLSMDDFGTGFSSLSRLTRLPLTEIKIDRSFIMNLEHDANAQAVTTAVIGIGNRLGMTVVTEGVETEAQYSLLQALHCDVLQGYLFAKPMSATDLEAWARKPHDFLKTTSENHTQKDE</sequence>
<dbReference type="Gene3D" id="3.20.20.450">
    <property type="entry name" value="EAL domain"/>
    <property type="match status" value="1"/>
</dbReference>
<dbReference type="PROSITE" id="PS50887">
    <property type="entry name" value="GGDEF"/>
    <property type="match status" value="1"/>
</dbReference>
<dbReference type="SMART" id="SM00052">
    <property type="entry name" value="EAL"/>
    <property type="match status" value="1"/>
</dbReference>
<dbReference type="GO" id="GO:0006355">
    <property type="term" value="P:regulation of DNA-templated transcription"/>
    <property type="evidence" value="ECO:0007669"/>
    <property type="project" value="InterPro"/>
</dbReference>
<dbReference type="InterPro" id="IPR035919">
    <property type="entry name" value="EAL_sf"/>
</dbReference>
<dbReference type="Gene3D" id="3.30.70.270">
    <property type="match status" value="1"/>
</dbReference>
<evidence type="ECO:0000313" key="4">
    <source>
        <dbReference type="EMBL" id="KON63150.1"/>
    </source>
</evidence>
<feature type="domain" description="GGDEF" evidence="3">
    <location>
        <begin position="330"/>
        <end position="462"/>
    </location>
</feature>
<dbReference type="Pfam" id="PF00989">
    <property type="entry name" value="PAS"/>
    <property type="match status" value="1"/>
</dbReference>
<dbReference type="EC" id="3.1.4.52" evidence="4"/>
<dbReference type="NCBIfam" id="TIGR00254">
    <property type="entry name" value="GGDEF"/>
    <property type="match status" value="1"/>
</dbReference>
<dbReference type="Proteomes" id="UP000037566">
    <property type="component" value="Unassembled WGS sequence"/>
</dbReference>
<dbReference type="SUPFAM" id="SSF55785">
    <property type="entry name" value="PYP-like sensor domain (PAS domain)"/>
    <property type="match status" value="1"/>
</dbReference>
<dbReference type="InterPro" id="IPR000160">
    <property type="entry name" value="GGDEF_dom"/>
</dbReference>
<dbReference type="InterPro" id="IPR035965">
    <property type="entry name" value="PAS-like_dom_sf"/>
</dbReference>
<gene>
    <name evidence="4" type="primary">dosP10</name>
    <name evidence="4" type="ORF">KOEU_33490</name>
</gene>
<dbReference type="PROSITE" id="PS50112">
    <property type="entry name" value="PAS"/>
    <property type="match status" value="1"/>
</dbReference>
<dbReference type="NCBIfam" id="TIGR00229">
    <property type="entry name" value="sensory_box"/>
    <property type="match status" value="1"/>
</dbReference>
<dbReference type="PANTHER" id="PTHR44757">
    <property type="entry name" value="DIGUANYLATE CYCLASE DGCP"/>
    <property type="match status" value="1"/>
</dbReference>
<dbReference type="PIRSF" id="PIRSF005925">
    <property type="entry name" value="Dos"/>
    <property type="match status" value="1"/>
</dbReference>
<dbReference type="SUPFAM" id="SSF55073">
    <property type="entry name" value="Nucleotide cyclase"/>
    <property type="match status" value="1"/>
</dbReference>
<dbReference type="SMART" id="SM00091">
    <property type="entry name" value="PAS"/>
    <property type="match status" value="1"/>
</dbReference>
<dbReference type="CDD" id="cd01949">
    <property type="entry name" value="GGDEF"/>
    <property type="match status" value="1"/>
</dbReference>
<dbReference type="SUPFAM" id="SSF141868">
    <property type="entry name" value="EAL domain-like"/>
    <property type="match status" value="1"/>
</dbReference>
<feature type="domain" description="EAL" evidence="2">
    <location>
        <begin position="471"/>
        <end position="725"/>
    </location>
</feature>
<name>A0A0M0ED39_KOMEU</name>
<feature type="domain" description="PAS" evidence="1">
    <location>
        <begin position="14"/>
        <end position="60"/>
    </location>
</feature>
<dbReference type="Gene3D" id="3.30.450.20">
    <property type="entry name" value="PAS domain"/>
    <property type="match status" value="1"/>
</dbReference>
<dbReference type="CDD" id="cd00130">
    <property type="entry name" value="PAS"/>
    <property type="match status" value="1"/>
</dbReference>
<dbReference type="AlphaFoldDB" id="A0A0M0ED39"/>
<dbReference type="STRING" id="33995.KOEU_33490"/>
<dbReference type="InterPro" id="IPR012226">
    <property type="entry name" value="Diguanyl_cyclase/Pdiesterase"/>
</dbReference>
<evidence type="ECO:0000259" key="1">
    <source>
        <dbReference type="PROSITE" id="PS50112"/>
    </source>
</evidence>
<dbReference type="InterPro" id="IPR052155">
    <property type="entry name" value="Biofilm_reg_signaling"/>
</dbReference>
<dbReference type="SMART" id="SM00267">
    <property type="entry name" value="GGDEF"/>
    <property type="match status" value="1"/>
</dbReference>
<dbReference type="PATRIC" id="fig|33995.3.peg.3709"/>
<dbReference type="EMBL" id="LHUQ01000041">
    <property type="protein sequence ID" value="KON63150.1"/>
    <property type="molecule type" value="Genomic_DNA"/>
</dbReference>
<dbReference type="InterPro" id="IPR000014">
    <property type="entry name" value="PAS"/>
</dbReference>
<comment type="caution">
    <text evidence="4">The sequence shown here is derived from an EMBL/GenBank/DDBJ whole genome shotgun (WGS) entry which is preliminary data.</text>
</comment>
<proteinExistence type="predicted"/>
<dbReference type="CDD" id="cd01948">
    <property type="entry name" value="EAL"/>
    <property type="match status" value="1"/>
</dbReference>
<dbReference type="Pfam" id="PF00990">
    <property type="entry name" value="GGDEF"/>
    <property type="match status" value="1"/>
</dbReference>
<organism evidence="4 5">
    <name type="scientific">Komagataeibacter europaeus</name>
    <name type="common">Gluconacetobacter europaeus</name>
    <dbReference type="NCBI Taxonomy" id="33995"/>
    <lineage>
        <taxon>Bacteria</taxon>
        <taxon>Pseudomonadati</taxon>
        <taxon>Pseudomonadota</taxon>
        <taxon>Alphaproteobacteria</taxon>
        <taxon>Acetobacterales</taxon>
        <taxon>Acetobacteraceae</taxon>
        <taxon>Komagataeibacter</taxon>
    </lineage>
</organism>
<dbReference type="InterPro" id="IPR043128">
    <property type="entry name" value="Rev_trsase/Diguanyl_cyclase"/>
</dbReference>
<dbReference type="InterPro" id="IPR029787">
    <property type="entry name" value="Nucleotide_cyclase"/>
</dbReference>
<dbReference type="InterPro" id="IPR001633">
    <property type="entry name" value="EAL_dom"/>
</dbReference>
<dbReference type="Pfam" id="PF00563">
    <property type="entry name" value="EAL"/>
    <property type="match status" value="1"/>
</dbReference>
<evidence type="ECO:0000259" key="3">
    <source>
        <dbReference type="PROSITE" id="PS50887"/>
    </source>
</evidence>